<evidence type="ECO:0000313" key="4">
    <source>
        <dbReference type="WBParaSite" id="ASIM_0001499201-mRNA-1"/>
    </source>
</evidence>
<evidence type="ECO:0000313" key="2">
    <source>
        <dbReference type="EMBL" id="VDK52298.1"/>
    </source>
</evidence>
<reference evidence="4" key="1">
    <citation type="submission" date="2016-04" db="UniProtKB">
        <authorList>
            <consortium name="WormBaseParasite"/>
        </authorList>
    </citation>
    <scope>IDENTIFICATION</scope>
</reference>
<dbReference type="EMBL" id="UYRR01031740">
    <property type="protein sequence ID" value="VDK52298.1"/>
    <property type="molecule type" value="Genomic_DNA"/>
</dbReference>
<organism evidence="4">
    <name type="scientific">Anisakis simplex</name>
    <name type="common">Herring worm</name>
    <dbReference type="NCBI Taxonomy" id="6269"/>
    <lineage>
        <taxon>Eukaryota</taxon>
        <taxon>Metazoa</taxon>
        <taxon>Ecdysozoa</taxon>
        <taxon>Nematoda</taxon>
        <taxon>Chromadorea</taxon>
        <taxon>Rhabditida</taxon>
        <taxon>Spirurina</taxon>
        <taxon>Ascaridomorpha</taxon>
        <taxon>Ascaridoidea</taxon>
        <taxon>Anisakidae</taxon>
        <taxon>Anisakis</taxon>
        <taxon>Anisakis simplex complex</taxon>
    </lineage>
</organism>
<accession>A0A158PPL4</accession>
<protein>
    <submittedName>
        <fullName evidence="2 4">Uncharacterized protein</fullName>
    </submittedName>
</protein>
<evidence type="ECO:0000313" key="3">
    <source>
        <dbReference type="Proteomes" id="UP000267096"/>
    </source>
</evidence>
<dbReference type="AlphaFoldDB" id="A0A158PPL4"/>
<keyword evidence="3" id="KW-1185">Reference proteome</keyword>
<reference evidence="2 3" key="2">
    <citation type="submission" date="2018-11" db="EMBL/GenBank/DDBJ databases">
        <authorList>
            <consortium name="Pathogen Informatics"/>
        </authorList>
    </citation>
    <scope>NUCLEOTIDE SEQUENCE [LARGE SCALE GENOMIC DNA]</scope>
</reference>
<keyword evidence="1" id="KW-0472">Membrane</keyword>
<dbReference type="Proteomes" id="UP000267096">
    <property type="component" value="Unassembled WGS sequence"/>
</dbReference>
<dbReference type="WBParaSite" id="ASIM_0001499201-mRNA-1">
    <property type="protein sequence ID" value="ASIM_0001499201-mRNA-1"/>
    <property type="gene ID" value="ASIM_0001499201"/>
</dbReference>
<name>A0A158PPL4_ANISI</name>
<sequence>MTFLACLSTVLCVSTGIGGIILACIDIDRFNFGLYLALLSVVGSTISIAFCIISPGSCESPKFVAHFANRIQHSLSTVTSFIPKVTRPFDRTSLSKSIISKQNGDDASKQQPSGTNVRIAQSVYNINRNSYIQKRRLRRSSTWSNLDEADSSRLQLIGRSKKLTWMDDHSTAENIQRLRDDMTDSSRKSSKTSHSPMLERISQASDINLLAPPITLVQTFSSPDIQSQTIVVSRSDCSVYPSIKQSRSCNFLRIKSHSTSNQTDVERISSASSDAATSSSSRVADYSDAFEFRLIPFSSNRSEVISIDASAELSTSSESYFAYQLLEKLSSPESLSTLV</sequence>
<proteinExistence type="predicted"/>
<keyword evidence="1" id="KW-1133">Transmembrane helix</keyword>
<keyword evidence="1" id="KW-0812">Transmembrane</keyword>
<feature type="transmembrane region" description="Helical" evidence="1">
    <location>
        <begin position="33"/>
        <end position="53"/>
    </location>
</feature>
<dbReference type="OrthoDB" id="5867158at2759"/>
<gene>
    <name evidence="2" type="ORF">ASIM_LOCUS14402</name>
</gene>
<evidence type="ECO:0000256" key="1">
    <source>
        <dbReference type="SAM" id="Phobius"/>
    </source>
</evidence>